<evidence type="ECO:0000313" key="3">
    <source>
        <dbReference type="Proteomes" id="UP001318040"/>
    </source>
</evidence>
<name>A0AAJ7X8D1_PETMA</name>
<dbReference type="KEGG" id="pmrn:116950954"/>
<dbReference type="RefSeq" id="XP_032825052.1">
    <property type="nucleotide sequence ID" value="XM_032969161.1"/>
</dbReference>
<feature type="compositionally biased region" description="Basic and acidic residues" evidence="2">
    <location>
        <begin position="168"/>
        <end position="187"/>
    </location>
</feature>
<feature type="compositionally biased region" description="Basic and acidic residues" evidence="2">
    <location>
        <begin position="221"/>
        <end position="246"/>
    </location>
</feature>
<accession>A0AAJ7X8D1</accession>
<dbReference type="GeneID" id="116950954"/>
<dbReference type="AlphaFoldDB" id="A0AAJ7X8D1"/>
<organism evidence="3 7">
    <name type="scientific">Petromyzon marinus</name>
    <name type="common">Sea lamprey</name>
    <dbReference type="NCBI Taxonomy" id="7757"/>
    <lineage>
        <taxon>Eukaryota</taxon>
        <taxon>Metazoa</taxon>
        <taxon>Chordata</taxon>
        <taxon>Craniata</taxon>
        <taxon>Vertebrata</taxon>
        <taxon>Cyclostomata</taxon>
        <taxon>Hyperoartia</taxon>
        <taxon>Petromyzontiformes</taxon>
        <taxon>Petromyzontidae</taxon>
        <taxon>Petromyzon</taxon>
    </lineage>
</organism>
<dbReference type="Proteomes" id="UP001318040">
    <property type="component" value="Chromosome 41"/>
</dbReference>
<sequence length="413" mass="44245">MFRKRKDVFVIPGLNHTENTGGGVPAVTLLSVGPAPDRSPVRRPWYAGGRHGIPGFPFHRKTSRAAWRISRSLRTRCSHDSGVEVSSSAPPSPGTAVVVVAAANDNDDADDNDPAVTTAPLRHRNGAPGSVSGSVDGLPVAVLSDLPGGRRPSARPRRGRKAAGKYPRGHESGEAQRLELVDEDGVRKPSVQSEDEVASGASSDRKPTLGDSQVAGRRHRETGEHRMGVETERPLKEKSADCTDGPHERRVQVCNRPLLAGVQVKAAAAVGVGMGLCHLDQLCRLMEKMGHLNEANRRLQQQLVHLQSDLQAQRFQQGLLLSACQCGTRAWVQQHWLSLAQSPGSAGPRLRSHSDVAAETLGAAVHRQRPPPGAAGMPRRSCSVNTHGHVDAALMEKDRGSIAPKKHVLNSLP</sequence>
<dbReference type="RefSeq" id="XP_032825048.1">
    <property type="nucleotide sequence ID" value="XM_032969157.1"/>
</dbReference>
<evidence type="ECO:0000313" key="4">
    <source>
        <dbReference type="RefSeq" id="XP_032825048.1"/>
    </source>
</evidence>
<evidence type="ECO:0000313" key="9">
    <source>
        <dbReference type="RefSeq" id="XP_032825053.1"/>
    </source>
</evidence>
<keyword evidence="1" id="KW-0175">Coiled coil</keyword>
<feature type="region of interest" description="Disordered" evidence="2">
    <location>
        <begin position="105"/>
        <end position="246"/>
    </location>
</feature>
<keyword evidence="3" id="KW-1185">Reference proteome</keyword>
<proteinExistence type="predicted"/>
<feature type="compositionally biased region" description="Basic residues" evidence="2">
    <location>
        <begin position="152"/>
        <end position="163"/>
    </location>
</feature>
<gene>
    <name evidence="4 5 6 7 8 9" type="primary">LOC116950954</name>
</gene>
<evidence type="ECO:0000256" key="2">
    <source>
        <dbReference type="SAM" id="MobiDB-lite"/>
    </source>
</evidence>
<evidence type="ECO:0000313" key="8">
    <source>
        <dbReference type="RefSeq" id="XP_032825052.1"/>
    </source>
</evidence>
<dbReference type="RefSeq" id="XP_032825049.1">
    <property type="nucleotide sequence ID" value="XM_032969158.1"/>
</dbReference>
<protein>
    <submittedName>
        <fullName evidence="4 5">Uncharacterized protein LOC116950954 isoform X1</fullName>
    </submittedName>
</protein>
<evidence type="ECO:0000313" key="6">
    <source>
        <dbReference type="RefSeq" id="XP_032825050.1"/>
    </source>
</evidence>
<dbReference type="RefSeq" id="XP_032825053.1">
    <property type="nucleotide sequence ID" value="XM_032969162.1"/>
</dbReference>
<evidence type="ECO:0000313" key="5">
    <source>
        <dbReference type="RefSeq" id="XP_032825049.1"/>
    </source>
</evidence>
<dbReference type="RefSeq" id="XP_032825050.1">
    <property type="nucleotide sequence ID" value="XM_032969159.1"/>
</dbReference>
<evidence type="ECO:0000313" key="7">
    <source>
        <dbReference type="RefSeq" id="XP_032825051.1"/>
    </source>
</evidence>
<feature type="coiled-coil region" evidence="1">
    <location>
        <begin position="289"/>
        <end position="316"/>
    </location>
</feature>
<reference evidence="4 5" key="1">
    <citation type="submission" date="2025-04" db="UniProtKB">
        <authorList>
            <consortium name="RefSeq"/>
        </authorList>
    </citation>
    <scope>IDENTIFICATION</scope>
    <source>
        <tissue evidence="4 5">Sperm</tissue>
    </source>
</reference>
<dbReference type="RefSeq" id="XP_032825051.1">
    <property type="nucleotide sequence ID" value="XM_032969160.1"/>
</dbReference>
<evidence type="ECO:0000256" key="1">
    <source>
        <dbReference type="SAM" id="Coils"/>
    </source>
</evidence>